<dbReference type="EMBL" id="JAIWOZ010000003">
    <property type="protein sequence ID" value="KAH6607344.1"/>
    <property type="molecule type" value="Genomic_DNA"/>
</dbReference>
<gene>
    <name evidence="1" type="ORF">Trco_003657</name>
</gene>
<reference evidence="1" key="1">
    <citation type="submission" date="2021-08" db="EMBL/GenBank/DDBJ databases">
        <title>Chromosome-Level Trichoderma cornu-damae using Hi-C Data.</title>
        <authorList>
            <person name="Kim C.S."/>
        </authorList>
    </citation>
    <scope>NUCLEOTIDE SEQUENCE</scope>
    <source>
        <strain evidence="1">KA19-0412C</strain>
    </source>
</reference>
<protein>
    <submittedName>
        <fullName evidence="1">Uncharacterized protein</fullName>
    </submittedName>
</protein>
<sequence length="93" mass="10131">MPTPLTAGLWESLALNVMAHRGGKLLSHSAYELMRSDFEDSTHFGSCAKGPRREPGLPFKSFDEASDWISSGIESPITVSVDSGVLAVRQLPW</sequence>
<name>A0A9P8TXH9_9HYPO</name>
<comment type="caution">
    <text evidence="1">The sequence shown here is derived from an EMBL/GenBank/DDBJ whole genome shotgun (WGS) entry which is preliminary data.</text>
</comment>
<dbReference type="Proteomes" id="UP000827724">
    <property type="component" value="Unassembled WGS sequence"/>
</dbReference>
<keyword evidence="2" id="KW-1185">Reference proteome</keyword>
<organism evidence="1 2">
    <name type="scientific">Trichoderma cornu-damae</name>
    <dbReference type="NCBI Taxonomy" id="654480"/>
    <lineage>
        <taxon>Eukaryota</taxon>
        <taxon>Fungi</taxon>
        <taxon>Dikarya</taxon>
        <taxon>Ascomycota</taxon>
        <taxon>Pezizomycotina</taxon>
        <taxon>Sordariomycetes</taxon>
        <taxon>Hypocreomycetidae</taxon>
        <taxon>Hypocreales</taxon>
        <taxon>Hypocreaceae</taxon>
        <taxon>Trichoderma</taxon>
    </lineage>
</organism>
<evidence type="ECO:0000313" key="1">
    <source>
        <dbReference type="EMBL" id="KAH6607344.1"/>
    </source>
</evidence>
<accession>A0A9P8TXH9</accession>
<proteinExistence type="predicted"/>
<evidence type="ECO:0000313" key="2">
    <source>
        <dbReference type="Proteomes" id="UP000827724"/>
    </source>
</evidence>
<dbReference type="AlphaFoldDB" id="A0A9P8TXH9"/>